<reference evidence="2" key="2">
    <citation type="submission" date="2020-08" db="EMBL/GenBank/DDBJ databases">
        <title>Plant Genome Project.</title>
        <authorList>
            <person name="Zhang R.-G."/>
        </authorList>
    </citation>
    <scope>NUCLEOTIDE SEQUENCE</scope>
    <source>
        <strain evidence="2">Huo1</strain>
        <tissue evidence="2">Leaf</tissue>
    </source>
</reference>
<proteinExistence type="predicted"/>
<evidence type="ECO:0000313" key="3">
    <source>
        <dbReference type="Proteomes" id="UP000298416"/>
    </source>
</evidence>
<accession>A0A8X8XUQ3</accession>
<reference evidence="2" key="1">
    <citation type="submission" date="2018-01" db="EMBL/GenBank/DDBJ databases">
        <authorList>
            <person name="Mao J.F."/>
        </authorList>
    </citation>
    <scope>NUCLEOTIDE SEQUENCE</scope>
    <source>
        <strain evidence="2">Huo1</strain>
        <tissue evidence="2">Leaf</tissue>
    </source>
</reference>
<dbReference type="SUPFAM" id="SSF100934">
    <property type="entry name" value="Heat shock protein 70kD (HSP70), C-terminal subdomain"/>
    <property type="match status" value="1"/>
</dbReference>
<sequence length="118" mass="12380">MPRVLNECAEAEAWLRGKIQEVKEKCEALDRFCRPIMTKPTPTPAKPATPELTSPAPFQGSESQPQGANNAGYGPGQDTEAGVGQEVPAAAAAESHGNGLIRGFPKCVMVAVPILSIP</sequence>
<feature type="region of interest" description="Disordered" evidence="1">
    <location>
        <begin position="36"/>
        <end position="100"/>
    </location>
</feature>
<dbReference type="AlphaFoldDB" id="A0A8X8XUQ3"/>
<dbReference type="EMBL" id="PNBA02000007">
    <property type="protein sequence ID" value="KAG6419154.1"/>
    <property type="molecule type" value="Genomic_DNA"/>
</dbReference>
<dbReference type="InterPro" id="IPR029048">
    <property type="entry name" value="HSP70_C_sf"/>
</dbReference>
<comment type="caution">
    <text evidence="2">The sequence shown here is derived from an EMBL/GenBank/DDBJ whole genome shotgun (WGS) entry which is preliminary data.</text>
</comment>
<evidence type="ECO:0000256" key="1">
    <source>
        <dbReference type="SAM" id="MobiDB-lite"/>
    </source>
</evidence>
<dbReference type="Proteomes" id="UP000298416">
    <property type="component" value="Unassembled WGS sequence"/>
</dbReference>
<organism evidence="2">
    <name type="scientific">Salvia splendens</name>
    <name type="common">Scarlet sage</name>
    <dbReference type="NCBI Taxonomy" id="180675"/>
    <lineage>
        <taxon>Eukaryota</taxon>
        <taxon>Viridiplantae</taxon>
        <taxon>Streptophyta</taxon>
        <taxon>Embryophyta</taxon>
        <taxon>Tracheophyta</taxon>
        <taxon>Spermatophyta</taxon>
        <taxon>Magnoliopsida</taxon>
        <taxon>eudicotyledons</taxon>
        <taxon>Gunneridae</taxon>
        <taxon>Pentapetalae</taxon>
        <taxon>asterids</taxon>
        <taxon>lamiids</taxon>
        <taxon>Lamiales</taxon>
        <taxon>Lamiaceae</taxon>
        <taxon>Nepetoideae</taxon>
        <taxon>Mentheae</taxon>
        <taxon>Salviinae</taxon>
        <taxon>Salvia</taxon>
        <taxon>Salvia subgen. Calosphace</taxon>
        <taxon>core Calosphace</taxon>
    </lineage>
</organism>
<gene>
    <name evidence="2" type="ORF">SASPL_121366</name>
</gene>
<name>A0A8X8XUQ3_SALSN</name>
<protein>
    <submittedName>
        <fullName evidence="2">Uncharacterized protein</fullName>
    </submittedName>
</protein>
<feature type="compositionally biased region" description="Polar residues" evidence="1">
    <location>
        <begin position="60"/>
        <end position="69"/>
    </location>
</feature>
<evidence type="ECO:0000313" key="2">
    <source>
        <dbReference type="EMBL" id="KAG6419154.1"/>
    </source>
</evidence>
<keyword evidence="3" id="KW-1185">Reference proteome</keyword>